<name>A0A9N9SIT0_PHACE</name>
<proteinExistence type="inferred from homology"/>
<dbReference type="PANTHER" id="PTHR31344">
    <property type="entry name" value="NUCLEAR PORE COMPLEX PROTEIN NUP205"/>
    <property type="match status" value="1"/>
</dbReference>
<dbReference type="OrthoDB" id="2019644at2759"/>
<accession>A0A9N9SIT0</accession>
<dbReference type="EMBL" id="OU896711">
    <property type="protein sequence ID" value="CAG9821805.1"/>
    <property type="molecule type" value="Genomic_DNA"/>
</dbReference>
<dbReference type="GO" id="GO:0044611">
    <property type="term" value="C:nuclear pore inner ring"/>
    <property type="evidence" value="ECO:0007669"/>
    <property type="project" value="TreeGrafter"/>
</dbReference>
<dbReference type="Pfam" id="PF11894">
    <property type="entry name" value="Nup192"/>
    <property type="match status" value="1"/>
</dbReference>
<comment type="similarity">
    <text evidence="2">Belongs to the NUP186/NUP192/NUP205 family.</text>
</comment>
<organism evidence="5 6">
    <name type="scientific">Phaedon cochleariae</name>
    <name type="common">Mustard beetle</name>
    <dbReference type="NCBI Taxonomy" id="80249"/>
    <lineage>
        <taxon>Eukaryota</taxon>
        <taxon>Metazoa</taxon>
        <taxon>Ecdysozoa</taxon>
        <taxon>Arthropoda</taxon>
        <taxon>Hexapoda</taxon>
        <taxon>Insecta</taxon>
        <taxon>Pterygota</taxon>
        <taxon>Neoptera</taxon>
        <taxon>Endopterygota</taxon>
        <taxon>Coleoptera</taxon>
        <taxon>Polyphaga</taxon>
        <taxon>Cucujiformia</taxon>
        <taxon>Chrysomeloidea</taxon>
        <taxon>Chrysomelidae</taxon>
        <taxon>Chrysomelinae</taxon>
        <taxon>Chrysomelini</taxon>
        <taxon>Phaedon</taxon>
    </lineage>
</organism>
<dbReference type="GO" id="GO:0017056">
    <property type="term" value="F:structural constituent of nuclear pore"/>
    <property type="evidence" value="ECO:0007669"/>
    <property type="project" value="TreeGrafter"/>
</dbReference>
<keyword evidence="6" id="KW-1185">Reference proteome</keyword>
<comment type="subcellular location">
    <subcellularLocation>
        <location evidence="1">Nucleus</location>
    </subcellularLocation>
</comment>
<evidence type="ECO:0000256" key="3">
    <source>
        <dbReference type="ARBA" id="ARBA00022448"/>
    </source>
</evidence>
<gene>
    <name evidence="5" type="ORF">PHAECO_LOCUS9068</name>
</gene>
<evidence type="ECO:0008006" key="7">
    <source>
        <dbReference type="Google" id="ProtNLM"/>
    </source>
</evidence>
<keyword evidence="4" id="KW-0539">Nucleus</keyword>
<sequence>MNEVNKTEDLWNPYKDLKGIVWKHLNQSESDLTTAELEYTLRKHKQNFFSLLQSPPRNPKARDELKKGMVDGINVRGIGHQILSKELYQEAVILSDLFEINEFVALDLLCTAQMQMSYYPSLPRGLVAVLLYYDGRKALVQTLLYLVQARNGVQWSVTLKQDVSKFITDYTNQLMEGGLFTRIFELLRSLDLTKELDKLQQNLALGGPKHRRQVIDLFNEIRYLLAEIVFSWSSQSGLPKDPTIGLINYLREAKIEEEASGQIDNVNLYLELALLSALDISILHTREDGEEAIQLLPIFSDPSYIPIVINELSLAKPKWVCEGLQALSIFGLAVCISSLRDVPQSLKFQDAINKEEGFVDAAIEMNVFTFMHNVLLENKTLYKEPFLYKRIHNLITDFIFFMYPKVKDLRMKADEIARTMQVYIREELDAPANLPRFFEYLLLTVGKFYSNDVLNTDYVSNYWSLTEINPNQNYSYRAAPRSVSLFKFIRLAGDVLPTTLFVPYITMLSGLSSSQQTARHCFNMLKQVGSHISANLSWDHFFMSFSQYYNNLRQEAPPQTDTVYRSRASYNKGVSPQELDGLHAVLLLMRTVAEHDEFSRLALCEHPGWSPLTVLLGLVSCSVPIPLKADLLLTLAALSKSSENASQMWENLEASQILITIPTTSSYAPRGIETELEEIESRLEEYPLTRGVLKLLDVLTDFGIPRTLGAGPRKPGFDPYLNFIINSVFLKYHTRSYRNGTEKWEVALACLKLFEKFITRYDPKQSDFSANLQNEFSSPPGYHMMLQLNSKSEMFYILMNIIDDGNRFFDAYVPFQGQEKVKECVLTSLRIIHRVLSLQSRFFQILASTSTPLMLTSMNKLLLSINRRSGKPDYCINIAKYVTYQLHLPHHSYLAVKILTNITSSSVAHCHFMNILLSLDESKELIRSGFVECLDASPEDGDDVIENTKKEILSLSRQCLSYNSPNLTHLLFGFDIKRDVSKTEFQYPGVLGFARSCLHSIISIMDCAINPLSDEPSPSLLESTFHLLYLLASNVKSSGPVLRFIRLNKNFYIEHLSKSCKNMNPGFCEFGQVSWIMKILAIELKVLSQLKQVTYLKQLANFLVNIPAGDMKNGDMFSLIQKSTLDIKLLVPEDLKMENFMTNLIPFFEVTRPSLETPSWEYFDNNVLNQILKSCQNKSAPKLIDLKKLHQILYDELKALQGTAVLGQIQAITQEIQKVLRHALEINKQRETCSSVIQFTDAWRQVAEVLVIFTPTEILSTTEQQIISISLLKQILKKVVRAQLLPEVSRLLSGAVLLFMDNLKKCYIREKRLQKLSKTDKSTLNVLKLYYSSLKEILENLVQWIMISNVTDGELRINLYAALVTFLQLTNIETPHDDIISNNSFFISRLDSSKLNVSEIDVQFEFSSDVLSTFGDKLIEVLCQDCIGGQEICKIMALSSFSHLMTISGNVNWILHMSGRGYLKHIIQSIADSDTELRNMLEPTAESIKPLYLYIAKMLVLARLAGTRLGSELLLEQKLLTVFSNMTVFMSHPDISKTWQRDTILEDFLPPVEQQYLQIWLPTLHICNAILTTLGTENQSAVAQIMYFLLSHLDVVELILRSGSPDLSPTSLKELALLTSVLSRTANNNLVNILENPNIVQNNRAQLYRIQKLMLSVLPKFILSDDTVKRLVSQGPAGTLTFQTSDRLLYAMQIISNLLCYSRNTVANQGIEHEGVGVIFYPTLSDPLLSNFGSRSMSSVNEQEPSLGIIVQQLISAVNYHHQEKVTHDLLVRKLDEIPEMNSVDLRPYLDSSMEMSDISVKREKAHEMVTDRLERKKKEINYCAFIIENSLYLIWSHLDFYMLRAIPKPRVYGGLSTNAAFSHEATLASSSEATWKVSTDVISNLKQGLVSLFNDSFTKQLLETSQLMAKAKVKARVKVEEAAAEAVRLVPEVAQVGA</sequence>
<reference evidence="5" key="1">
    <citation type="submission" date="2022-01" db="EMBL/GenBank/DDBJ databases">
        <authorList>
            <person name="King R."/>
        </authorList>
    </citation>
    <scope>NUCLEOTIDE SEQUENCE</scope>
</reference>
<keyword evidence="3" id="KW-0813">Transport</keyword>
<dbReference type="PANTHER" id="PTHR31344:SF0">
    <property type="entry name" value="NUCLEAR PORE COMPLEX PROTEIN NUP205"/>
    <property type="match status" value="1"/>
</dbReference>
<evidence type="ECO:0000313" key="6">
    <source>
        <dbReference type="Proteomes" id="UP001153737"/>
    </source>
</evidence>
<dbReference type="InterPro" id="IPR021827">
    <property type="entry name" value="Nup186/Nup192/Nup205"/>
</dbReference>
<evidence type="ECO:0000313" key="5">
    <source>
        <dbReference type="EMBL" id="CAG9821805.1"/>
    </source>
</evidence>
<evidence type="ECO:0000256" key="4">
    <source>
        <dbReference type="ARBA" id="ARBA00023242"/>
    </source>
</evidence>
<protein>
    <recommendedName>
        <fullName evidence="7">Nuclear pore complex protein Nup205</fullName>
    </recommendedName>
</protein>
<reference evidence="5" key="2">
    <citation type="submission" date="2022-10" db="EMBL/GenBank/DDBJ databases">
        <authorList>
            <consortium name="ENA_rothamsted_submissions"/>
            <consortium name="culmorum"/>
            <person name="King R."/>
        </authorList>
    </citation>
    <scope>NUCLEOTIDE SEQUENCE</scope>
</reference>
<evidence type="ECO:0000256" key="2">
    <source>
        <dbReference type="ARBA" id="ARBA00005892"/>
    </source>
</evidence>
<dbReference type="GO" id="GO:0006999">
    <property type="term" value="P:nuclear pore organization"/>
    <property type="evidence" value="ECO:0007669"/>
    <property type="project" value="TreeGrafter"/>
</dbReference>
<dbReference type="Proteomes" id="UP001153737">
    <property type="component" value="Chromosome 5"/>
</dbReference>
<evidence type="ECO:0000256" key="1">
    <source>
        <dbReference type="ARBA" id="ARBA00004123"/>
    </source>
</evidence>